<comment type="catalytic activity">
    <reaction evidence="6">
        <text>UDP-N-acetyl-alpha-D-glucosamine + ATP = UDP-N-acetyl-alpha-D-glucosamine 3'-phosphate + ADP + H(+)</text>
        <dbReference type="Rhea" id="RHEA:32671"/>
        <dbReference type="ChEBI" id="CHEBI:15378"/>
        <dbReference type="ChEBI" id="CHEBI:30616"/>
        <dbReference type="ChEBI" id="CHEBI:57705"/>
        <dbReference type="ChEBI" id="CHEBI:64353"/>
        <dbReference type="ChEBI" id="CHEBI:456216"/>
        <dbReference type="EC" id="2.7.1.176"/>
    </reaction>
</comment>
<name>A0A380NZG1_STRGR</name>
<dbReference type="EMBL" id="UHID01000006">
    <property type="protein sequence ID" value="SUP57640.1"/>
    <property type="molecule type" value="Genomic_DNA"/>
</dbReference>
<dbReference type="Gene3D" id="3.40.50.300">
    <property type="entry name" value="P-loop containing nucleotide triphosphate hydrolases"/>
    <property type="match status" value="1"/>
</dbReference>
<gene>
    <name evidence="9" type="ORF">NCTC7807_03286</name>
</gene>
<evidence type="ECO:0000256" key="5">
    <source>
        <dbReference type="ARBA" id="ARBA00032897"/>
    </source>
</evidence>
<evidence type="ECO:0000256" key="7">
    <source>
        <dbReference type="SAM" id="MobiDB-lite"/>
    </source>
</evidence>
<evidence type="ECO:0000313" key="9">
    <source>
        <dbReference type="EMBL" id="SUP57640.1"/>
    </source>
</evidence>
<keyword evidence="3" id="KW-0547">Nucleotide-binding</keyword>
<proteinExistence type="inferred from homology"/>
<evidence type="ECO:0000256" key="4">
    <source>
        <dbReference type="ARBA" id="ARBA00022840"/>
    </source>
</evidence>
<feature type="compositionally biased region" description="Polar residues" evidence="7">
    <location>
        <begin position="164"/>
        <end position="175"/>
    </location>
</feature>
<dbReference type="EC" id="2.7.1.176" evidence="2"/>
<accession>A0A380NZG1</accession>
<reference evidence="9 10" key="1">
    <citation type="submission" date="2018-06" db="EMBL/GenBank/DDBJ databases">
        <authorList>
            <consortium name="Pathogen Informatics"/>
            <person name="Doyle S."/>
        </authorList>
    </citation>
    <scope>NUCLEOTIDE SEQUENCE [LARGE SCALE GENOMIC DNA]</scope>
    <source>
        <strain evidence="9 10">NCTC7807</strain>
    </source>
</reference>
<dbReference type="AlphaFoldDB" id="A0A380NZG1"/>
<dbReference type="GO" id="GO:0005524">
    <property type="term" value="F:ATP binding"/>
    <property type="evidence" value="ECO:0007669"/>
    <property type="project" value="UniProtKB-KW"/>
</dbReference>
<feature type="compositionally biased region" description="Low complexity" evidence="7">
    <location>
        <begin position="122"/>
        <end position="151"/>
    </location>
</feature>
<dbReference type="InterPro" id="IPR010488">
    <property type="entry name" value="Zeta_toxin_domain"/>
</dbReference>
<comment type="similarity">
    <text evidence="1">Belongs to the zeta toxin family.</text>
</comment>
<organism evidence="9 10">
    <name type="scientific">Streptomyces griseus</name>
    <dbReference type="NCBI Taxonomy" id="1911"/>
    <lineage>
        <taxon>Bacteria</taxon>
        <taxon>Bacillati</taxon>
        <taxon>Actinomycetota</taxon>
        <taxon>Actinomycetes</taxon>
        <taxon>Kitasatosporales</taxon>
        <taxon>Streptomycetaceae</taxon>
        <taxon>Streptomyces</taxon>
    </lineage>
</organism>
<evidence type="ECO:0000256" key="1">
    <source>
        <dbReference type="ARBA" id="ARBA00009104"/>
    </source>
</evidence>
<feature type="domain" description="Zeta toxin" evidence="8">
    <location>
        <begin position="31"/>
        <end position="106"/>
    </location>
</feature>
<evidence type="ECO:0000256" key="6">
    <source>
        <dbReference type="ARBA" id="ARBA00048178"/>
    </source>
</evidence>
<evidence type="ECO:0000256" key="3">
    <source>
        <dbReference type="ARBA" id="ARBA00022741"/>
    </source>
</evidence>
<dbReference type="InterPro" id="IPR027417">
    <property type="entry name" value="P-loop_NTPase"/>
</dbReference>
<protein>
    <recommendedName>
        <fullName evidence="5">UDP-N-acetylglucosamine kinase</fullName>
        <ecNumber evidence="2">2.7.1.176</ecNumber>
    </recommendedName>
    <alternativeName>
        <fullName evidence="5">UDP-N-acetylglucosamine kinase</fullName>
    </alternativeName>
</protein>
<dbReference type="GO" id="GO:0016301">
    <property type="term" value="F:kinase activity"/>
    <property type="evidence" value="ECO:0007669"/>
    <property type="project" value="InterPro"/>
</dbReference>
<evidence type="ECO:0000256" key="2">
    <source>
        <dbReference type="ARBA" id="ARBA00011963"/>
    </source>
</evidence>
<dbReference type="Proteomes" id="UP000254150">
    <property type="component" value="Unassembled WGS sequence"/>
</dbReference>
<evidence type="ECO:0000259" key="8">
    <source>
        <dbReference type="Pfam" id="PF06414"/>
    </source>
</evidence>
<evidence type="ECO:0000313" key="10">
    <source>
        <dbReference type="Proteomes" id="UP000254150"/>
    </source>
</evidence>
<sequence length="183" mass="19858">MAEAREDYYLPEEELRRHFDERVRDFVFSGYAPQDRPVLILVGGQPAAGKSQAMAGAEQRHAGSQLVPLTGDELRAFHPRYAELLADHPLLFPDATGQASGAWVRMPAAGGRSRNASRQRRTNAAWTSTKSATTPAAQAAVEAVEGAAETAQPSPPSPWRRSDGSWTLTCRTPEPTTIPSPTH</sequence>
<dbReference type="Pfam" id="PF06414">
    <property type="entry name" value="Zeta_toxin"/>
    <property type="match status" value="1"/>
</dbReference>
<feature type="region of interest" description="Disordered" evidence="7">
    <location>
        <begin position="108"/>
        <end position="183"/>
    </location>
</feature>
<keyword evidence="4" id="KW-0067">ATP-binding</keyword>